<gene>
    <name evidence="3" type="ORF">VFPPC_01284</name>
</gene>
<sequence length="334" mass="37594">MVDLRAGQAEQGQVIDKLHKVTLAAEWPSACTRQVPCLEFSLPPSSLPPPYRNIETHCTDSTGPGENKNRPAASAISHRRSRRQKVRSSFFFEEGSLATWGCESGGDVAWGKVASLHSKFVHDLKRLDCTCRETLPENVSTSEPLRRWAPYIWTHQYTHLSPSTCFVLDDGTGKAVGYCIGCPDIYAFQARYDDYVREVLEPAGELPRADTYKMERKLPWVVDGEFKEDALAQTAWSGHWLLVDGNEDLLADGYRATMHVDLLDGWQGKGWGRKLVDLFVESVRKTDSEFGESKGIWIGVGASNAKVVPFYEKLGFRVKKREVRSSNITMVRDY</sequence>
<dbReference type="SUPFAM" id="SSF55729">
    <property type="entry name" value="Acyl-CoA N-acyltransferases (Nat)"/>
    <property type="match status" value="1"/>
</dbReference>
<feature type="domain" description="N-acetyltransferase" evidence="2">
    <location>
        <begin position="198"/>
        <end position="334"/>
    </location>
</feature>
<dbReference type="RefSeq" id="XP_018149687.1">
    <property type="nucleotide sequence ID" value="XM_018281139.1"/>
</dbReference>
<reference evidence="3 4" key="1">
    <citation type="journal article" date="2016" name="PLoS Pathog.">
        <title>Biosynthesis of antibiotic leucinostatins in bio-control fungus Purpureocillium lilacinum and their inhibition on phytophthora revealed by genome mining.</title>
        <authorList>
            <person name="Wang G."/>
            <person name="Liu Z."/>
            <person name="Lin R."/>
            <person name="Li E."/>
            <person name="Mao Z."/>
            <person name="Ling J."/>
            <person name="Yang Y."/>
            <person name="Yin W.B."/>
            <person name="Xie B."/>
        </authorList>
    </citation>
    <scope>NUCLEOTIDE SEQUENCE [LARGE SCALE GENOMIC DNA]</scope>
    <source>
        <strain evidence="3">170</strain>
    </source>
</reference>
<accession>A0A179G732</accession>
<dbReference type="EMBL" id="LSBJ02000001">
    <property type="protein sequence ID" value="OAQ73604.1"/>
    <property type="molecule type" value="Genomic_DNA"/>
</dbReference>
<organism evidence="3 4">
    <name type="scientific">Pochonia chlamydosporia 170</name>
    <dbReference type="NCBI Taxonomy" id="1380566"/>
    <lineage>
        <taxon>Eukaryota</taxon>
        <taxon>Fungi</taxon>
        <taxon>Dikarya</taxon>
        <taxon>Ascomycota</taxon>
        <taxon>Pezizomycotina</taxon>
        <taxon>Sordariomycetes</taxon>
        <taxon>Hypocreomycetidae</taxon>
        <taxon>Hypocreales</taxon>
        <taxon>Clavicipitaceae</taxon>
        <taxon>Pochonia</taxon>
    </lineage>
</organism>
<proteinExistence type="predicted"/>
<dbReference type="OrthoDB" id="64477at2759"/>
<comment type="caution">
    <text evidence="3">The sequence shown here is derived from an EMBL/GenBank/DDBJ whole genome shotgun (WGS) entry which is preliminary data.</text>
</comment>
<dbReference type="GO" id="GO:0016747">
    <property type="term" value="F:acyltransferase activity, transferring groups other than amino-acyl groups"/>
    <property type="evidence" value="ECO:0007669"/>
    <property type="project" value="InterPro"/>
</dbReference>
<dbReference type="STRING" id="1380566.A0A179G732"/>
<name>A0A179G732_METCM</name>
<evidence type="ECO:0000259" key="2">
    <source>
        <dbReference type="PROSITE" id="PS51186"/>
    </source>
</evidence>
<dbReference type="AlphaFoldDB" id="A0A179G732"/>
<dbReference type="PROSITE" id="PS51186">
    <property type="entry name" value="GNAT"/>
    <property type="match status" value="1"/>
</dbReference>
<keyword evidence="4" id="KW-1185">Reference proteome</keyword>
<dbReference type="Proteomes" id="UP000078397">
    <property type="component" value="Unassembled WGS sequence"/>
</dbReference>
<evidence type="ECO:0000313" key="3">
    <source>
        <dbReference type="EMBL" id="OAQ73604.1"/>
    </source>
</evidence>
<feature type="region of interest" description="Disordered" evidence="1">
    <location>
        <begin position="57"/>
        <end position="81"/>
    </location>
</feature>
<evidence type="ECO:0000313" key="4">
    <source>
        <dbReference type="Proteomes" id="UP000078397"/>
    </source>
</evidence>
<dbReference type="InterPro" id="IPR000182">
    <property type="entry name" value="GNAT_dom"/>
</dbReference>
<dbReference type="Gene3D" id="3.40.630.30">
    <property type="match status" value="1"/>
</dbReference>
<dbReference type="KEGG" id="pchm:VFPPC_01284"/>
<dbReference type="Pfam" id="PF13673">
    <property type="entry name" value="Acetyltransf_10"/>
    <property type="match status" value="1"/>
</dbReference>
<dbReference type="GeneID" id="28845133"/>
<protein>
    <submittedName>
        <fullName evidence="3">Acyl-CoA N-acyltransferase</fullName>
    </submittedName>
</protein>
<evidence type="ECO:0000256" key="1">
    <source>
        <dbReference type="SAM" id="MobiDB-lite"/>
    </source>
</evidence>
<dbReference type="InterPro" id="IPR016181">
    <property type="entry name" value="Acyl_CoA_acyltransferase"/>
</dbReference>